<organism evidence="2 3">
    <name type="scientific">Mycena rosella</name>
    <name type="common">Pink bonnet</name>
    <name type="synonym">Agaricus rosellus</name>
    <dbReference type="NCBI Taxonomy" id="1033263"/>
    <lineage>
        <taxon>Eukaryota</taxon>
        <taxon>Fungi</taxon>
        <taxon>Dikarya</taxon>
        <taxon>Basidiomycota</taxon>
        <taxon>Agaricomycotina</taxon>
        <taxon>Agaricomycetes</taxon>
        <taxon>Agaricomycetidae</taxon>
        <taxon>Agaricales</taxon>
        <taxon>Marasmiineae</taxon>
        <taxon>Mycenaceae</taxon>
        <taxon>Mycena</taxon>
    </lineage>
</organism>
<keyword evidence="1" id="KW-0812">Transmembrane</keyword>
<gene>
    <name evidence="2" type="ORF">B0H17DRAFT_1096618</name>
</gene>
<name>A0AAD7CQQ2_MYCRO</name>
<evidence type="ECO:0000313" key="3">
    <source>
        <dbReference type="Proteomes" id="UP001221757"/>
    </source>
</evidence>
<accession>A0AAD7CQQ2</accession>
<sequence length="189" mass="20708">MLVRRFLSGRSDAGILTVLVSGDSQFIAILYALNTFYMVYMLIPHTTQRDNDPVSRLNKQFVIVNFLLLCWVLSVGMIPLTVGADIKPTLTHCFSTHFMSPKCITLGLDAALPFALILTRAFDSAFELPLICVFCSGYNLVDDLPRRARSPGAGCADAPAHSRDRALQVAPHASVKSCCARSQGAARRF</sequence>
<dbReference type="AlphaFoldDB" id="A0AAD7CQQ2"/>
<comment type="caution">
    <text evidence="2">The sequence shown here is derived from an EMBL/GenBank/DDBJ whole genome shotgun (WGS) entry which is preliminary data.</text>
</comment>
<reference evidence="2" key="1">
    <citation type="submission" date="2023-03" db="EMBL/GenBank/DDBJ databases">
        <title>Massive genome expansion in bonnet fungi (Mycena s.s.) driven by repeated elements and novel gene families across ecological guilds.</title>
        <authorList>
            <consortium name="Lawrence Berkeley National Laboratory"/>
            <person name="Harder C.B."/>
            <person name="Miyauchi S."/>
            <person name="Viragh M."/>
            <person name="Kuo A."/>
            <person name="Thoen E."/>
            <person name="Andreopoulos B."/>
            <person name="Lu D."/>
            <person name="Skrede I."/>
            <person name="Drula E."/>
            <person name="Henrissat B."/>
            <person name="Morin E."/>
            <person name="Kohler A."/>
            <person name="Barry K."/>
            <person name="LaButti K."/>
            <person name="Morin E."/>
            <person name="Salamov A."/>
            <person name="Lipzen A."/>
            <person name="Mereny Z."/>
            <person name="Hegedus B."/>
            <person name="Baldrian P."/>
            <person name="Stursova M."/>
            <person name="Weitz H."/>
            <person name="Taylor A."/>
            <person name="Grigoriev I.V."/>
            <person name="Nagy L.G."/>
            <person name="Martin F."/>
            <person name="Kauserud H."/>
        </authorList>
    </citation>
    <scope>NUCLEOTIDE SEQUENCE</scope>
    <source>
        <strain evidence="2">CBHHK067</strain>
    </source>
</reference>
<keyword evidence="1" id="KW-1133">Transmembrane helix</keyword>
<feature type="transmembrane region" description="Helical" evidence="1">
    <location>
        <begin position="63"/>
        <end position="82"/>
    </location>
</feature>
<evidence type="ECO:0000313" key="2">
    <source>
        <dbReference type="EMBL" id="KAJ7658885.1"/>
    </source>
</evidence>
<keyword evidence="3" id="KW-1185">Reference proteome</keyword>
<evidence type="ECO:0000256" key="1">
    <source>
        <dbReference type="SAM" id="Phobius"/>
    </source>
</evidence>
<dbReference type="EMBL" id="JARKIE010000276">
    <property type="protein sequence ID" value="KAJ7658885.1"/>
    <property type="molecule type" value="Genomic_DNA"/>
</dbReference>
<feature type="transmembrane region" description="Helical" evidence="1">
    <location>
        <begin position="26"/>
        <end position="43"/>
    </location>
</feature>
<keyword evidence="1" id="KW-0472">Membrane</keyword>
<protein>
    <submittedName>
        <fullName evidence="2">Uncharacterized protein</fullName>
    </submittedName>
</protein>
<dbReference type="Proteomes" id="UP001221757">
    <property type="component" value="Unassembled WGS sequence"/>
</dbReference>
<proteinExistence type="predicted"/>